<evidence type="ECO:0000256" key="5">
    <source>
        <dbReference type="ARBA" id="ARBA00023136"/>
    </source>
</evidence>
<feature type="transmembrane region" description="Helical" evidence="6">
    <location>
        <begin position="118"/>
        <end position="140"/>
    </location>
</feature>
<keyword evidence="8" id="KW-1185">Reference proteome</keyword>
<comment type="caution">
    <text evidence="7">The sequence shown here is derived from an EMBL/GenBank/DDBJ whole genome shotgun (WGS) entry which is preliminary data.</text>
</comment>
<evidence type="ECO:0000256" key="3">
    <source>
        <dbReference type="ARBA" id="ARBA00022692"/>
    </source>
</evidence>
<keyword evidence="4 6" id="KW-1133">Transmembrane helix</keyword>
<keyword evidence="2" id="KW-1003">Cell membrane</keyword>
<feature type="transmembrane region" description="Helical" evidence="6">
    <location>
        <begin position="288"/>
        <end position="310"/>
    </location>
</feature>
<keyword evidence="3 6" id="KW-0812">Transmembrane</keyword>
<dbReference type="InterPro" id="IPR050833">
    <property type="entry name" value="Poly_Biosynth_Transport"/>
</dbReference>
<dbReference type="PANTHER" id="PTHR30250:SF29">
    <property type="entry name" value="POLYSACCHARIDE BIOSYNTHESIS PROTEIN C-TERMINAL DOMAIN-CONTAINING PROTEIN"/>
    <property type="match status" value="1"/>
</dbReference>
<organism evidence="7 8">
    <name type="scientific">Listeria fleischmannii 1991</name>
    <dbReference type="NCBI Taxonomy" id="1430899"/>
    <lineage>
        <taxon>Bacteria</taxon>
        <taxon>Bacillati</taxon>
        <taxon>Bacillota</taxon>
        <taxon>Bacilli</taxon>
        <taxon>Bacillales</taxon>
        <taxon>Listeriaceae</taxon>
        <taxon>Listeria</taxon>
    </lineage>
</organism>
<evidence type="ECO:0000313" key="8">
    <source>
        <dbReference type="Proteomes" id="UP000052258"/>
    </source>
</evidence>
<dbReference type="AlphaFoldDB" id="A0A0J8GAF1"/>
<reference evidence="7 8" key="1">
    <citation type="journal article" date="2015" name="Genome Biol. Evol.">
        <title>Comparative Genomics of Listeria Sensu Lato: Genus-Wide Differences in Evolutionary Dynamics and the Progressive Gain of Complex, Potentially Pathogenicity-Related Traits through Lateral Gene Transfer.</title>
        <authorList>
            <person name="Chiara M."/>
            <person name="Caruso M."/>
            <person name="D'Erchia A.M."/>
            <person name="Manzari C."/>
            <person name="Fraccalvieri R."/>
            <person name="Goffredo E."/>
            <person name="Latorre L."/>
            <person name="Miccolupo A."/>
            <person name="Padalino I."/>
            <person name="Santagada G."/>
            <person name="Chiocco D."/>
            <person name="Pesole G."/>
            <person name="Horner D.S."/>
            <person name="Parisi A."/>
        </authorList>
    </citation>
    <scope>NUCLEOTIDE SEQUENCE [LARGE SCALE GENOMIC DNA]</scope>
    <source>
        <strain evidence="7 8">1991</strain>
    </source>
</reference>
<dbReference type="RefSeq" id="WP_007474956.1">
    <property type="nucleotide sequence ID" value="NZ_KQ130624.1"/>
</dbReference>
<dbReference type="Pfam" id="PF01943">
    <property type="entry name" value="Polysacc_synt"/>
    <property type="match status" value="1"/>
</dbReference>
<evidence type="ECO:0000256" key="4">
    <source>
        <dbReference type="ARBA" id="ARBA00022989"/>
    </source>
</evidence>
<feature type="transmembrane region" description="Helical" evidence="6">
    <location>
        <begin position="235"/>
        <end position="256"/>
    </location>
</feature>
<feature type="transmembrane region" description="Helical" evidence="6">
    <location>
        <begin position="389"/>
        <end position="410"/>
    </location>
</feature>
<dbReference type="InterPro" id="IPR002797">
    <property type="entry name" value="Polysacc_synth"/>
</dbReference>
<feature type="transmembrane region" description="Helical" evidence="6">
    <location>
        <begin position="416"/>
        <end position="437"/>
    </location>
</feature>
<dbReference type="EMBL" id="AZHO01000040">
    <property type="protein sequence ID" value="KMT57783.1"/>
    <property type="molecule type" value="Genomic_DNA"/>
</dbReference>
<keyword evidence="5 6" id="KW-0472">Membrane</keyword>
<sequence length="529" mass="58334">MSERSIKNLMRGAMWLTIASLISKILSAVYRVPFQNMVGDVGFYIFQQVYPLYGIAMTLALGGFPVVISKMMAEAEGDYRKQQIILQSVYRTLRTLSIILFLFLFIFAYWIASLMGDVKLVSLVRTVSFVFLLTPQLAFLRGYFQGQDDMVPTAVSQTIEQLIRVGVIIIGAWLAIRSGQDLYTAGSMAMSGAFFGGLAAVLILRHYHKKRVASGFLKVWGTFTKKAEKKGIAKAFLVQSLAFCTVSAMLILFQLIDSFQVYRLMIDGGIPDLIAKALKGVYDRGQPILQLGLVISTGLALALVPMITAARISREQIKLKRSVFLAMKLTLIFSGAETVGLIVIMRPLNQMLFETSDGTLVLQVFMPAVFLSSLIIMMSSILQGFGKIAVPAVAVLIGGVIKCIGNAILVPRYATLGASLATCMGLLMVLILCYLALKQNVNVPFFERRTILNLVGALFVMCVIPVLWEWGLPFTTRLGSAVQAIFSAVLGGAVFLIFALRYKLLVPRDFTYLPFGAKLLWLSQRVIKK</sequence>
<name>A0A0J8GAF1_9LIST</name>
<dbReference type="PATRIC" id="fig|1430899.3.peg.2747"/>
<evidence type="ECO:0000256" key="1">
    <source>
        <dbReference type="ARBA" id="ARBA00004651"/>
    </source>
</evidence>
<dbReference type="PIRSF" id="PIRSF038958">
    <property type="entry name" value="PG_synth_SpoVB"/>
    <property type="match status" value="1"/>
</dbReference>
<protein>
    <submittedName>
        <fullName evidence="7">Polysaccharide biosynthesis family protein</fullName>
    </submittedName>
</protein>
<dbReference type="PANTHER" id="PTHR30250">
    <property type="entry name" value="PST FAMILY PREDICTED COLANIC ACID TRANSPORTER"/>
    <property type="match status" value="1"/>
</dbReference>
<feature type="transmembrane region" description="Helical" evidence="6">
    <location>
        <begin position="93"/>
        <end position="112"/>
    </location>
</feature>
<dbReference type="Proteomes" id="UP000052258">
    <property type="component" value="Unassembled WGS sequence"/>
</dbReference>
<feature type="transmembrane region" description="Helical" evidence="6">
    <location>
        <begin position="50"/>
        <end position="72"/>
    </location>
</feature>
<feature type="transmembrane region" description="Helical" evidence="6">
    <location>
        <begin position="449"/>
        <end position="468"/>
    </location>
</feature>
<evidence type="ECO:0000313" key="7">
    <source>
        <dbReference type="EMBL" id="KMT57783.1"/>
    </source>
</evidence>
<dbReference type="InterPro" id="IPR024923">
    <property type="entry name" value="PG_synth_SpoVB"/>
</dbReference>
<evidence type="ECO:0000256" key="2">
    <source>
        <dbReference type="ARBA" id="ARBA00022475"/>
    </source>
</evidence>
<evidence type="ECO:0000256" key="6">
    <source>
        <dbReference type="SAM" id="Phobius"/>
    </source>
</evidence>
<dbReference type="CDD" id="cd13124">
    <property type="entry name" value="MATE_SpoVB_like"/>
    <property type="match status" value="1"/>
</dbReference>
<feature type="transmembrane region" description="Helical" evidence="6">
    <location>
        <begin position="182"/>
        <end position="204"/>
    </location>
</feature>
<dbReference type="GO" id="GO:0005886">
    <property type="term" value="C:plasma membrane"/>
    <property type="evidence" value="ECO:0007669"/>
    <property type="project" value="UniProtKB-SubCell"/>
</dbReference>
<feature type="transmembrane region" description="Helical" evidence="6">
    <location>
        <begin position="161"/>
        <end position="176"/>
    </location>
</feature>
<feature type="transmembrane region" description="Helical" evidence="6">
    <location>
        <begin position="364"/>
        <end position="382"/>
    </location>
</feature>
<comment type="subcellular location">
    <subcellularLocation>
        <location evidence="1">Cell membrane</location>
        <topology evidence="1">Multi-pass membrane protein</topology>
    </subcellularLocation>
</comment>
<feature type="transmembrane region" description="Helical" evidence="6">
    <location>
        <begin position="480"/>
        <end position="500"/>
    </location>
</feature>
<feature type="transmembrane region" description="Helical" evidence="6">
    <location>
        <begin position="12"/>
        <end position="30"/>
    </location>
</feature>
<feature type="transmembrane region" description="Helical" evidence="6">
    <location>
        <begin position="322"/>
        <end position="344"/>
    </location>
</feature>
<dbReference type="OrthoDB" id="9775950at2"/>
<proteinExistence type="predicted"/>
<gene>
    <name evidence="7" type="ORF">X560_2696</name>
</gene>
<accession>A0A0J8GAF1</accession>